<keyword evidence="3" id="KW-1185">Reference proteome</keyword>
<dbReference type="Proteomes" id="UP000801492">
    <property type="component" value="Unassembled WGS sequence"/>
</dbReference>
<evidence type="ECO:0000313" key="2">
    <source>
        <dbReference type="EMBL" id="KAF2905912.1"/>
    </source>
</evidence>
<evidence type="ECO:0000259" key="1">
    <source>
        <dbReference type="Pfam" id="PF03732"/>
    </source>
</evidence>
<proteinExistence type="predicted"/>
<name>A0A8K0DLZ1_IGNLU</name>
<accession>A0A8K0DLZ1</accession>
<dbReference type="OrthoDB" id="6782628at2759"/>
<feature type="domain" description="Retrotransposon gag" evidence="1">
    <location>
        <begin position="72"/>
        <end position="145"/>
    </location>
</feature>
<protein>
    <recommendedName>
        <fullName evidence="1">Retrotransposon gag domain-containing protein</fullName>
    </recommendedName>
</protein>
<dbReference type="EMBL" id="VTPC01000406">
    <property type="protein sequence ID" value="KAF2905912.1"/>
    <property type="molecule type" value="Genomic_DNA"/>
</dbReference>
<dbReference type="InterPro" id="IPR005162">
    <property type="entry name" value="Retrotrans_gag_dom"/>
</dbReference>
<reference evidence="2" key="1">
    <citation type="submission" date="2019-08" db="EMBL/GenBank/DDBJ databases">
        <title>The genome of the North American firefly Photinus pyralis.</title>
        <authorList>
            <consortium name="Photinus pyralis genome working group"/>
            <person name="Fallon T.R."/>
            <person name="Sander Lower S.E."/>
            <person name="Weng J.-K."/>
        </authorList>
    </citation>
    <scope>NUCLEOTIDE SEQUENCE</scope>
    <source>
        <strain evidence="2">TRF0915ILg1</strain>
        <tissue evidence="2">Whole body</tissue>
    </source>
</reference>
<sequence length="214" mass="25022">MDIDRLSVDELDYELTIRGIDCQANVGDERKLLRARIRIEPMLLSVHLTFFERIDELRTARGVSDSNLFNTAIELFRGDALIWYRSIRDTVNSWAELVRELLKAFLPCDCEQNIWEEVRHRSQGDHESVSVYIAVMENLFRRLPSIPIELTRRDIIRRNLLPYLHSQPAFEGTTTICRLTQLCKAIEDAHIRASKFKAPPTDFRPALESDFVYR</sequence>
<organism evidence="2 3">
    <name type="scientific">Ignelater luminosus</name>
    <name type="common">Cucubano</name>
    <name type="synonym">Pyrophorus luminosus</name>
    <dbReference type="NCBI Taxonomy" id="2038154"/>
    <lineage>
        <taxon>Eukaryota</taxon>
        <taxon>Metazoa</taxon>
        <taxon>Ecdysozoa</taxon>
        <taxon>Arthropoda</taxon>
        <taxon>Hexapoda</taxon>
        <taxon>Insecta</taxon>
        <taxon>Pterygota</taxon>
        <taxon>Neoptera</taxon>
        <taxon>Endopterygota</taxon>
        <taxon>Coleoptera</taxon>
        <taxon>Polyphaga</taxon>
        <taxon>Elateriformia</taxon>
        <taxon>Elateroidea</taxon>
        <taxon>Elateridae</taxon>
        <taxon>Agrypninae</taxon>
        <taxon>Pyrophorini</taxon>
        <taxon>Ignelater</taxon>
    </lineage>
</organism>
<dbReference type="AlphaFoldDB" id="A0A8K0DLZ1"/>
<dbReference type="Pfam" id="PF03732">
    <property type="entry name" value="Retrotrans_gag"/>
    <property type="match status" value="1"/>
</dbReference>
<comment type="caution">
    <text evidence="2">The sequence shown here is derived from an EMBL/GenBank/DDBJ whole genome shotgun (WGS) entry which is preliminary data.</text>
</comment>
<evidence type="ECO:0000313" key="3">
    <source>
        <dbReference type="Proteomes" id="UP000801492"/>
    </source>
</evidence>
<gene>
    <name evidence="2" type="ORF">ILUMI_00262</name>
</gene>